<organism evidence="1 2">
    <name type="scientific">Phyllobacterium phragmitis</name>
    <dbReference type="NCBI Taxonomy" id="2670329"/>
    <lineage>
        <taxon>Bacteria</taxon>
        <taxon>Pseudomonadati</taxon>
        <taxon>Pseudomonadota</taxon>
        <taxon>Alphaproteobacteria</taxon>
        <taxon>Hyphomicrobiales</taxon>
        <taxon>Phyllobacteriaceae</taxon>
        <taxon>Phyllobacterium</taxon>
    </lineage>
</organism>
<evidence type="ECO:0008006" key="3">
    <source>
        <dbReference type="Google" id="ProtNLM"/>
    </source>
</evidence>
<comment type="caution">
    <text evidence="1">The sequence shown here is derived from an EMBL/GenBank/DDBJ whole genome shotgun (WGS) entry which is preliminary data.</text>
</comment>
<evidence type="ECO:0000313" key="1">
    <source>
        <dbReference type="EMBL" id="PRD43127.1"/>
    </source>
</evidence>
<dbReference type="RefSeq" id="WP_105742366.1">
    <property type="nucleotide sequence ID" value="NZ_PVBR01000008.1"/>
</dbReference>
<reference evidence="1 2" key="1">
    <citation type="submission" date="2018-02" db="EMBL/GenBank/DDBJ databases">
        <title>The draft genome of Phyllobacterium sp. 1N-3.</title>
        <authorList>
            <person name="Liu L."/>
            <person name="Li L."/>
            <person name="Zhang X."/>
            <person name="Wang T."/>
            <person name="Liang L."/>
        </authorList>
    </citation>
    <scope>NUCLEOTIDE SEQUENCE [LARGE SCALE GENOMIC DNA]</scope>
    <source>
        <strain evidence="1 2">1N-3</strain>
    </source>
</reference>
<gene>
    <name evidence="1" type="ORF">C5748_13045</name>
</gene>
<dbReference type="AlphaFoldDB" id="A0A2S9IRI3"/>
<proteinExistence type="predicted"/>
<name>A0A2S9IRI3_9HYPH</name>
<keyword evidence="2" id="KW-1185">Reference proteome</keyword>
<dbReference type="EMBL" id="PVBR01000008">
    <property type="protein sequence ID" value="PRD43127.1"/>
    <property type="molecule type" value="Genomic_DNA"/>
</dbReference>
<sequence length="336" mass="39676">MSISIKTHKMLWGRAACRCSEPGCRIELYEDQTETDDATLIGENCHIAAESDDGPRADPTMPIERRNSYGNLILLCRIHHKIVDSQPEKYSVEYLVRMKKEHEDWVKSQLSYDEKKQKDDEYYSGMIDEWQRLAHLDQWSSWSSSLLSHGQPSIWKEVDDDLFKLRKWLLNRIWPGRYPRLESALNNFRLILQDFQETFREYAEPFGDDELMTRKFYKIPEWNEEKYNDLLGRYDFHVDLVEDLMLELTRAANLVCDYVREFVTPSYRLSEGRLSVESGPNLDFKWQRAVVQYGAKERKKDLPYPGLDAFYTERADRDLHYGSGAPMWKRASEPSA</sequence>
<evidence type="ECO:0000313" key="2">
    <source>
        <dbReference type="Proteomes" id="UP000239434"/>
    </source>
</evidence>
<dbReference type="Proteomes" id="UP000239434">
    <property type="component" value="Unassembled WGS sequence"/>
</dbReference>
<protein>
    <recommendedName>
        <fullName evidence="3">HNH endonuclease</fullName>
    </recommendedName>
</protein>
<accession>A0A2S9IRI3</accession>